<dbReference type="Proteomes" id="UP000487350">
    <property type="component" value="Unassembled WGS sequence"/>
</dbReference>
<dbReference type="AlphaFoldDB" id="A0A844BAX9"/>
<dbReference type="EMBL" id="WJBU01000014">
    <property type="protein sequence ID" value="MRD48607.1"/>
    <property type="molecule type" value="Genomic_DNA"/>
</dbReference>
<accession>A0A844BAX9</accession>
<evidence type="ECO:0000313" key="2">
    <source>
        <dbReference type="Proteomes" id="UP000487350"/>
    </source>
</evidence>
<proteinExistence type="predicted"/>
<organism evidence="1 2">
    <name type="scientific">Caenimonas koreensis DSM 17982</name>
    <dbReference type="NCBI Taxonomy" id="1121255"/>
    <lineage>
        <taxon>Bacteria</taxon>
        <taxon>Pseudomonadati</taxon>
        <taxon>Pseudomonadota</taxon>
        <taxon>Betaproteobacteria</taxon>
        <taxon>Burkholderiales</taxon>
        <taxon>Comamonadaceae</taxon>
        <taxon>Caenimonas</taxon>
    </lineage>
</organism>
<keyword evidence="2" id="KW-1185">Reference proteome</keyword>
<dbReference type="OrthoDB" id="8903476at2"/>
<evidence type="ECO:0000313" key="1">
    <source>
        <dbReference type="EMBL" id="MRD48607.1"/>
    </source>
</evidence>
<comment type="caution">
    <text evidence="1">The sequence shown here is derived from an EMBL/GenBank/DDBJ whole genome shotgun (WGS) entry which is preliminary data.</text>
</comment>
<gene>
    <name evidence="1" type="ORF">GHT07_15065</name>
</gene>
<reference evidence="1 2" key="1">
    <citation type="submission" date="2019-11" db="EMBL/GenBank/DDBJ databases">
        <title>Caenimonas koreensis gen. nov., sp. nov., isolated from activated sludge.</title>
        <authorList>
            <person name="Seung H.R."/>
        </authorList>
    </citation>
    <scope>NUCLEOTIDE SEQUENCE [LARGE SCALE GENOMIC DNA]</scope>
    <source>
        <strain evidence="1 2">EMB320</strain>
    </source>
</reference>
<dbReference type="RefSeq" id="WP_153585922.1">
    <property type="nucleotide sequence ID" value="NZ_WJBU01000014.1"/>
</dbReference>
<name>A0A844BAX9_9BURK</name>
<protein>
    <submittedName>
        <fullName evidence="1">Uncharacterized protein</fullName>
    </submittedName>
</protein>
<sequence length="153" mass="16988">MDKIIVYIDDAEHALQQLAPMHEQRAGAAPDPTHWVIVACAPRMTRRISKWTSYSAREAWRDRWADKLFALMAPVLRRGGDRVTTQLAHGPLKDLTQRLLTEHGVCRVLDARRPKFGQELEAVVQSQPSAPGAKWEVPGAVASMGAMLILAAD</sequence>